<dbReference type="EMBL" id="GBXM01086268">
    <property type="protein sequence ID" value="JAH22309.1"/>
    <property type="molecule type" value="Transcribed_RNA"/>
</dbReference>
<reference evidence="1" key="1">
    <citation type="submission" date="2014-11" db="EMBL/GenBank/DDBJ databases">
        <authorList>
            <person name="Amaro Gonzalez C."/>
        </authorList>
    </citation>
    <scope>NUCLEOTIDE SEQUENCE</scope>
</reference>
<proteinExistence type="predicted"/>
<protein>
    <submittedName>
        <fullName evidence="1">Uncharacterized protein</fullName>
    </submittedName>
</protein>
<dbReference type="AlphaFoldDB" id="A0A0E9QZP6"/>
<evidence type="ECO:0000313" key="1">
    <source>
        <dbReference type="EMBL" id="JAH22309.1"/>
    </source>
</evidence>
<sequence>MKIEKTSKLAVVWMSLKSRWKSGPTPTLKSTSVEG</sequence>
<accession>A0A0E9QZP6</accession>
<reference evidence="1" key="2">
    <citation type="journal article" date="2015" name="Fish Shellfish Immunol.">
        <title>Early steps in the European eel (Anguilla anguilla)-Vibrio vulnificus interaction in the gills: Role of the RtxA13 toxin.</title>
        <authorList>
            <person name="Callol A."/>
            <person name="Pajuelo D."/>
            <person name="Ebbesson L."/>
            <person name="Teles M."/>
            <person name="MacKenzie S."/>
            <person name="Amaro C."/>
        </authorList>
    </citation>
    <scope>NUCLEOTIDE SEQUENCE</scope>
</reference>
<name>A0A0E9QZP6_ANGAN</name>
<organism evidence="1">
    <name type="scientific">Anguilla anguilla</name>
    <name type="common">European freshwater eel</name>
    <name type="synonym">Muraena anguilla</name>
    <dbReference type="NCBI Taxonomy" id="7936"/>
    <lineage>
        <taxon>Eukaryota</taxon>
        <taxon>Metazoa</taxon>
        <taxon>Chordata</taxon>
        <taxon>Craniata</taxon>
        <taxon>Vertebrata</taxon>
        <taxon>Euteleostomi</taxon>
        <taxon>Actinopterygii</taxon>
        <taxon>Neopterygii</taxon>
        <taxon>Teleostei</taxon>
        <taxon>Anguilliformes</taxon>
        <taxon>Anguillidae</taxon>
        <taxon>Anguilla</taxon>
    </lineage>
</organism>